<dbReference type="Gene3D" id="1.50.10.10">
    <property type="match status" value="2"/>
</dbReference>
<gene>
    <name evidence="3" type="ORF">ACH4OY_21365</name>
</gene>
<protein>
    <submittedName>
        <fullName evidence="3">MGH1-like glycoside hydrolase domain-containing protein</fullName>
    </submittedName>
</protein>
<evidence type="ECO:0000313" key="3">
    <source>
        <dbReference type="EMBL" id="MFI0795204.1"/>
    </source>
</evidence>
<dbReference type="EMBL" id="JBIRPU010000016">
    <property type="protein sequence ID" value="MFI0795204.1"/>
    <property type="molecule type" value="Genomic_DNA"/>
</dbReference>
<dbReference type="Proteomes" id="UP001611075">
    <property type="component" value="Unassembled WGS sequence"/>
</dbReference>
<keyword evidence="4" id="KW-1185">Reference proteome</keyword>
<dbReference type="Pfam" id="PF22422">
    <property type="entry name" value="MGH1-like_GH"/>
    <property type="match status" value="1"/>
</dbReference>
<dbReference type="RefSeq" id="WP_396682198.1">
    <property type="nucleotide sequence ID" value="NZ_JBIRPU010000016.1"/>
</dbReference>
<evidence type="ECO:0000259" key="2">
    <source>
        <dbReference type="Pfam" id="PF22422"/>
    </source>
</evidence>
<dbReference type="InterPro" id="IPR012341">
    <property type="entry name" value="6hp_glycosidase-like_sf"/>
</dbReference>
<sequence length="924" mass="103015">MAAVVKYPGGVEDRHVIIDVPPGPASAPDAERLRLAQADSGEQDWRAWGPYLSERAWGTVREDYSEHGTAWDYFPHDHARSRAYRWNEDGMAGVCDDRQTFCFALALWNGRDPILKERMFGLGGDGGNHGEDAKDYWWYLDSTPTHSWMRWRYHYPQTAFPYDELVAVNALRGRDDTEYELVDTGVFDDDRYWAVTVDYAKASPSDMCVVVTVANRGDTDERLHVLPSLWFRNTWAWGLPGGDRVPRIVGSGTGSGTGSGSGTGTGQGSGSDGGARLVGEHWVLGQILLEGDGDPVPLLCDNDTNAERLWGLPGRSPYPKDGINDHVVDGAATVNPDRVGTKGALHYVLDVPAGGRRQIRLRLTRTVPPPGGTVPPRADLGDGFDAVVWARRAEANRFFESVVPDAATADEALVARQAIAGLMWGKQFYHFDVKRWLAGDPGSAPPPAGRRHGRNSHWWHMTSFDVISMPDPWEYPWYAAWDLAFHCVSIARVDPGFAKSQLLLLLREWYLHPNGQIPAYEWAFGDVNPPVHAWAALKVFEIDGSRDHEFLARVMHKLLLNFTWWVNRKDTGGNNVFEGGFLGLDNVGPFDRSAALPVAGTLEQSDGTGWMGMYALNLLDIAIILTEHDPTWADTATKFFEHFAYIAAAAYEQGLWDDEDAFFYDVLRLADGSQVPLKVRSVVGLLPLAATTRLTARTLRRLPELGARLRWFLTNRPEYADVIGARRIGPDGSQQRLLSMVGPEQVVRLLARMLDTDEFLSEYGLRTLSRAHLDKPFTVTLGGQEFSVGYEPAESTSGLFGGNSNWRGPIWMPTNFLLISALRDYAAFFGDDLQVEYPTRSGVKHTLDEIADDLSARLISLFTRDDWGRRPIYGAAQLFQTHPDWRDLICFPEYFHGDNGAGLGAWHQTGWTALVADLILTLRR</sequence>
<proteinExistence type="predicted"/>
<name>A0ABW7SQN6_9ACTN</name>
<dbReference type="PANTHER" id="PTHR10412">
    <property type="entry name" value="MANNOSYL-OLIGOSACCHARIDE GLUCOSIDASE"/>
    <property type="match status" value="1"/>
</dbReference>
<feature type="compositionally biased region" description="Gly residues" evidence="1">
    <location>
        <begin position="251"/>
        <end position="273"/>
    </location>
</feature>
<feature type="domain" description="Mannosylglycerate hydrolase MGH1-like glycoside hydrolase" evidence="2">
    <location>
        <begin position="475"/>
        <end position="693"/>
    </location>
</feature>
<accession>A0ABW7SQN6</accession>
<evidence type="ECO:0000256" key="1">
    <source>
        <dbReference type="SAM" id="MobiDB-lite"/>
    </source>
</evidence>
<feature type="region of interest" description="Disordered" evidence="1">
    <location>
        <begin position="246"/>
        <end position="275"/>
    </location>
</feature>
<dbReference type="SUPFAM" id="SSF48208">
    <property type="entry name" value="Six-hairpin glycosidases"/>
    <property type="match status" value="1"/>
</dbReference>
<comment type="caution">
    <text evidence="3">The sequence shown here is derived from an EMBL/GenBank/DDBJ whole genome shotgun (WGS) entry which is preliminary data.</text>
</comment>
<evidence type="ECO:0000313" key="4">
    <source>
        <dbReference type="Proteomes" id="UP001611075"/>
    </source>
</evidence>
<dbReference type="InterPro" id="IPR054491">
    <property type="entry name" value="MGH1-like_GH"/>
</dbReference>
<reference evidence="3 4" key="1">
    <citation type="submission" date="2024-10" db="EMBL/GenBank/DDBJ databases">
        <title>The Natural Products Discovery Center: Release of the First 8490 Sequenced Strains for Exploring Actinobacteria Biosynthetic Diversity.</title>
        <authorList>
            <person name="Kalkreuter E."/>
            <person name="Kautsar S.A."/>
            <person name="Yang D."/>
            <person name="Bader C.D."/>
            <person name="Teijaro C.N."/>
            <person name="Fluegel L."/>
            <person name="Davis C.M."/>
            <person name="Simpson J.R."/>
            <person name="Lauterbach L."/>
            <person name="Steele A.D."/>
            <person name="Gui C."/>
            <person name="Meng S."/>
            <person name="Li G."/>
            <person name="Viehrig K."/>
            <person name="Ye F."/>
            <person name="Su P."/>
            <person name="Kiefer A.F."/>
            <person name="Nichols A."/>
            <person name="Cepeda A.J."/>
            <person name="Yan W."/>
            <person name="Fan B."/>
            <person name="Jiang Y."/>
            <person name="Adhikari A."/>
            <person name="Zheng C.-J."/>
            <person name="Schuster L."/>
            <person name="Cowan T.M."/>
            <person name="Smanski M.J."/>
            <person name="Chevrette M.G."/>
            <person name="De Carvalho L.P.S."/>
            <person name="Shen B."/>
        </authorList>
    </citation>
    <scope>NUCLEOTIDE SEQUENCE [LARGE SCALE GENOMIC DNA]</scope>
    <source>
        <strain evidence="3 4">NPDC021253</strain>
    </source>
</reference>
<dbReference type="PANTHER" id="PTHR10412:SF10">
    <property type="entry name" value="GLYCOSYL HYDROLASE FAMILY 63 C-TERMINAL DOMAIN-CONTAINING PROTEIN"/>
    <property type="match status" value="1"/>
</dbReference>
<organism evidence="3 4">
    <name type="scientific">Micromonospora rubida</name>
    <dbReference type="NCBI Taxonomy" id="2697657"/>
    <lineage>
        <taxon>Bacteria</taxon>
        <taxon>Bacillati</taxon>
        <taxon>Actinomycetota</taxon>
        <taxon>Actinomycetes</taxon>
        <taxon>Micromonosporales</taxon>
        <taxon>Micromonosporaceae</taxon>
        <taxon>Micromonospora</taxon>
    </lineage>
</organism>
<dbReference type="InterPro" id="IPR004888">
    <property type="entry name" value="Glycoside_hydrolase_63"/>
</dbReference>
<dbReference type="InterPro" id="IPR008928">
    <property type="entry name" value="6-hairpin_glycosidase_sf"/>
</dbReference>